<organism evidence="2">
    <name type="scientific">Colletotrichum fructicola (strain Nara gc5)</name>
    <name type="common">Anthracnose fungus</name>
    <name type="synonym">Colletotrichum gloeosporioides (strain Nara gc5)</name>
    <dbReference type="NCBI Taxonomy" id="1213859"/>
    <lineage>
        <taxon>Eukaryota</taxon>
        <taxon>Fungi</taxon>
        <taxon>Dikarya</taxon>
        <taxon>Ascomycota</taxon>
        <taxon>Pezizomycotina</taxon>
        <taxon>Sordariomycetes</taxon>
        <taxon>Hypocreomycetidae</taxon>
        <taxon>Glomerellales</taxon>
        <taxon>Glomerellaceae</taxon>
        <taxon>Colletotrichum</taxon>
        <taxon>Colletotrichum gloeosporioides species complex</taxon>
    </lineage>
</organism>
<evidence type="ECO:0000313" key="2">
    <source>
        <dbReference type="EMBL" id="ELA31788.1"/>
    </source>
</evidence>
<dbReference type="HOGENOM" id="CLU_953190_0_0_1"/>
<gene>
    <name evidence="2" type="ORF">CGGC5_8108</name>
</gene>
<accession>L2G195</accession>
<keyword evidence="1" id="KW-0472">Membrane</keyword>
<protein>
    <submittedName>
        <fullName evidence="2">Uncharacterized protein</fullName>
    </submittedName>
</protein>
<proteinExistence type="predicted"/>
<feature type="transmembrane region" description="Helical" evidence="1">
    <location>
        <begin position="235"/>
        <end position="257"/>
    </location>
</feature>
<name>L2G195_COLFN</name>
<feature type="transmembrane region" description="Helical" evidence="1">
    <location>
        <begin position="204"/>
        <end position="223"/>
    </location>
</feature>
<keyword evidence="1" id="KW-0812">Transmembrane</keyword>
<dbReference type="AlphaFoldDB" id="L2G195"/>
<dbReference type="EMBL" id="KB020734">
    <property type="protein sequence ID" value="ELA31788.1"/>
    <property type="molecule type" value="Genomic_DNA"/>
</dbReference>
<keyword evidence="1" id="KW-1133">Transmembrane helix</keyword>
<reference evidence="2" key="1">
    <citation type="submission" date="2012-08" db="EMBL/GenBank/DDBJ databases">
        <title>Genome analysis of Colletotrichum orbiculare and Colletotrichum fructicola.</title>
        <authorList>
            <person name="Gan P.H.P."/>
            <person name="Ikeda K."/>
            <person name="Irieda H."/>
            <person name="Narusaka M."/>
            <person name="O'Connell R.J."/>
            <person name="Narusaka Y."/>
            <person name="Takano Y."/>
            <person name="Kubo Y."/>
            <person name="Shirasu K."/>
        </authorList>
    </citation>
    <scope>NUCLEOTIDE SEQUENCE</scope>
    <source>
        <strain evidence="2">Nara gc5</strain>
    </source>
</reference>
<sequence length="292" mass="32571">MRVRFTYQHCSVTCLFFDGLHDDLVKVIKSIEDPAADIDWSNPLAFLILVMQDVGRSSEFIRRTMDDKIVTIESTTNSASWMKDFATSHRLPTTQIQQTEAPLKTMTTLHLCENVMTFLGRATDAEHNAWLQVRRLVSKEQCDWLFSDARAGSRLKAHMAAIAEFEVAYNQSKKLQIRDLEQRAKVQINLVNNMMTHQEASQTNLIAIVALVFAPASLTAGIFSAGLFEIGTSSWVVYVASTLSITLAALGAGMVFLPQQARIQRASKAVFAKLKLVGRRGRLKDMTSGDNV</sequence>
<evidence type="ECO:0000256" key="1">
    <source>
        <dbReference type="SAM" id="Phobius"/>
    </source>
</evidence>